<reference evidence="16 17" key="1">
    <citation type="journal article" date="2018" name="Genome Biol. Evol.">
        <title>Multiple Roots of Fruiting Body Formation in Amoebozoa.</title>
        <authorList>
            <person name="Hillmann F."/>
            <person name="Forbes G."/>
            <person name="Novohradska S."/>
            <person name="Ferling I."/>
            <person name="Riege K."/>
            <person name="Groth M."/>
            <person name="Westermann M."/>
            <person name="Marz M."/>
            <person name="Spaller T."/>
            <person name="Winckler T."/>
            <person name="Schaap P."/>
            <person name="Glockner G."/>
        </authorList>
    </citation>
    <scope>NUCLEOTIDE SEQUENCE [LARGE SCALE GENOMIC DNA]</scope>
    <source>
        <strain evidence="16 17">Jena</strain>
    </source>
</reference>
<keyword evidence="17" id="KW-1185">Reference proteome</keyword>
<dbReference type="GO" id="GO:0046872">
    <property type="term" value="F:metal ion binding"/>
    <property type="evidence" value="ECO:0007669"/>
    <property type="project" value="UniProtKB-KW"/>
</dbReference>
<keyword evidence="5 13" id="KW-0808">Transferase</keyword>
<dbReference type="STRING" id="1890364.A0A2P6P0L2"/>
<dbReference type="GO" id="GO:0042162">
    <property type="term" value="F:telomeric DNA binding"/>
    <property type="evidence" value="ECO:0007669"/>
    <property type="project" value="TreeGrafter"/>
</dbReference>
<name>A0A2P6P0L2_9EUKA</name>
<keyword evidence="11 13" id="KW-0539">Nucleus</keyword>
<comment type="similarity">
    <text evidence="1 13">Belongs to the reverse transcriptase family. Telomerase subfamily.</text>
</comment>
<evidence type="ECO:0000256" key="14">
    <source>
        <dbReference type="SAM" id="MobiDB-lite"/>
    </source>
</evidence>
<dbReference type="Gene3D" id="1.10.132.70">
    <property type="match status" value="1"/>
</dbReference>
<evidence type="ECO:0000256" key="13">
    <source>
        <dbReference type="RuleBase" id="RU365061"/>
    </source>
</evidence>
<feature type="compositionally biased region" description="Basic residues" evidence="14">
    <location>
        <begin position="259"/>
        <end position="275"/>
    </location>
</feature>
<keyword evidence="6 13" id="KW-0548">Nucleotidyltransferase</keyword>
<dbReference type="CDD" id="cd01648">
    <property type="entry name" value="TERT"/>
    <property type="match status" value="1"/>
</dbReference>
<evidence type="ECO:0000256" key="3">
    <source>
        <dbReference type="ARBA" id="ARBA00016182"/>
    </source>
</evidence>
<keyword evidence="9 13" id="KW-0779">Telomere</keyword>
<dbReference type="EMBL" id="MDYQ01000001">
    <property type="protein sequence ID" value="PRP89728.1"/>
    <property type="molecule type" value="Genomic_DNA"/>
</dbReference>
<dbReference type="SMART" id="SM00975">
    <property type="entry name" value="Telomerase_RBD"/>
    <property type="match status" value="1"/>
</dbReference>
<sequence length="1176" mass="137490">MQRYEVQHKQLSQLFPDLTSLEEFLKNQGYNNLLSRDDPLHYRLLLETTLITASKYTSLAFRDFIVENPPPPFFDGKIDQSSQSQVISRVIETLVSCSPNRLSNHVLALGYRKITIHSAQPAVQHMEGVENYYPNTNINFVQNDTWEMLLGRIGEKMMIWMLLYTIMYVPVRTISGISNMKSEEERMTFCRIKGNFVQISGISMQSVVQYVSSHSQAEKSKVEPKKKKEKKKRVDPSVPASTGFITQASAVVHTTEPVKKRHLNQKERKKLKKQKNGPTVQVPNLITQEKLPEEEKPKVVGISSPDDLFRFPANIVIQRFHHLYGNTYNCFSHPQKSDLNGLRKNNDEDARLLLQRIFNRQPQFNSDVQPEYVTTDHQVREEVRGVNRGYGNRLERLESILKRTISRYQRCRSLLHYHCPIEKKAIESLNKGHNSHYQVWKFIRSVLKKIIPPEMWGSPSNFNQFMNNIFRLIKMRRYESFTLEEALRNFKISECKWSHCEETLNEMGRPIVPLQECLIRMGLVHRWIYWVVTHAVCPTLRTFFYATEHSNTRFRILYYRKSLWAVLRRNSFDHLKSHVLTRIPNTYRYVTKATAIELMKKRGFGHSYVRILPKNHGIRPIVNFRRKPTLKEKTEIFEMNPNYVDNRVLSINSISQNAFYVIKNEKDKERQVWGDSVFGQNDVYKRIVPFINNLRNFALRTGTEPNLYICSMDITRSFDSIRQDKLFDIIEHEILKDDDYLIVKYATSTLNHDNTSWKVKWNKAVTHPTDFPQFYELVEQFQSNKEGVLTDQVIYPIEQKQDILNTIRELIFHNIVKDGESYYVQKVGIPQGSILSPLLCSLFYAHLEKSHLSDKIALNTLTIDMPHRGCTPMSQSCGNDPIRSDPQKTLLSPMKNWLKSGIESQNTPDYYSPDLPSSDCGLLMRFIDDSIYITTCKDSAVQFVEMYERGFPAYGAMANPTKTKTSFPMCDREAQGCIREGSDEFIPWYGLLINTKSLEIQCNYYSFGRDHRQPGRSLYQKMVRSLNCRCHPLLLDSNINSFFTVYLNVYQMFLFCAIKFVCYASALNQPPNNNPNFFTKLIRNVIDHLHQVTIMSCTHSRTAIELMCNCSLMEQETTWLGLKAFTTIMQKKSTKFRLILKVLRRWIASERYKLVAHKLQNIVKPEYHTVFNTYDY</sequence>
<evidence type="ECO:0000256" key="6">
    <source>
        <dbReference type="ARBA" id="ARBA00022695"/>
    </source>
</evidence>
<dbReference type="InterPro" id="IPR049139">
    <property type="entry name" value="TERT_C"/>
</dbReference>
<keyword evidence="8 13" id="KW-0460">Magnesium</keyword>
<evidence type="ECO:0000256" key="5">
    <source>
        <dbReference type="ARBA" id="ARBA00022679"/>
    </source>
</evidence>
<comment type="catalytic activity">
    <reaction evidence="12 13">
        <text>DNA(n) + a 2'-deoxyribonucleoside 5'-triphosphate = DNA(n+1) + diphosphate</text>
        <dbReference type="Rhea" id="RHEA:22508"/>
        <dbReference type="Rhea" id="RHEA-COMP:17339"/>
        <dbReference type="Rhea" id="RHEA-COMP:17340"/>
        <dbReference type="ChEBI" id="CHEBI:33019"/>
        <dbReference type="ChEBI" id="CHEBI:61560"/>
        <dbReference type="ChEBI" id="CHEBI:173112"/>
        <dbReference type="EC" id="2.7.7.49"/>
    </reaction>
</comment>
<dbReference type="GO" id="GO:0000333">
    <property type="term" value="C:telomerase catalytic core complex"/>
    <property type="evidence" value="ECO:0007669"/>
    <property type="project" value="TreeGrafter"/>
</dbReference>
<accession>A0A2P6P0L2</accession>
<evidence type="ECO:0000313" key="16">
    <source>
        <dbReference type="EMBL" id="PRP89728.1"/>
    </source>
</evidence>
<protein>
    <recommendedName>
        <fullName evidence="3 13">Telomerase reverse transcriptase</fullName>
        <ecNumber evidence="2 13">2.7.7.49</ecNumber>
    </recommendedName>
    <alternativeName>
        <fullName evidence="13">Telomerase catalytic subunit</fullName>
    </alternativeName>
</protein>
<comment type="function">
    <text evidence="13">Telomerase is a ribonucleoprotein enzyme essential for the replication of chromosome termini in most eukaryotes. It elongates telomeres. It is a reverse transcriptase that adds simple sequence repeats to chromosome ends by copying a template sequence within the RNA component of the enzyme.</text>
</comment>
<feature type="region of interest" description="Disordered" evidence="14">
    <location>
        <begin position="215"/>
        <end position="240"/>
    </location>
</feature>
<feature type="region of interest" description="Disordered" evidence="14">
    <location>
        <begin position="255"/>
        <end position="279"/>
    </location>
</feature>
<dbReference type="PANTHER" id="PTHR12066:SF0">
    <property type="entry name" value="TELOMERASE REVERSE TRANSCRIPTASE"/>
    <property type="match status" value="1"/>
</dbReference>
<dbReference type="PANTHER" id="PTHR12066">
    <property type="entry name" value="TELOMERASE REVERSE TRANSCRIPTASE"/>
    <property type="match status" value="1"/>
</dbReference>
<dbReference type="AlphaFoldDB" id="A0A2P6P0L2"/>
<evidence type="ECO:0000256" key="2">
    <source>
        <dbReference type="ARBA" id="ARBA00012493"/>
    </source>
</evidence>
<evidence type="ECO:0000256" key="1">
    <source>
        <dbReference type="ARBA" id="ARBA00008001"/>
    </source>
</evidence>
<evidence type="ECO:0000256" key="12">
    <source>
        <dbReference type="ARBA" id="ARBA00048173"/>
    </source>
</evidence>
<dbReference type="Gene3D" id="3.30.70.2630">
    <property type="match status" value="1"/>
</dbReference>
<dbReference type="GO" id="GO:0007004">
    <property type="term" value="P:telomere maintenance via telomerase"/>
    <property type="evidence" value="ECO:0007669"/>
    <property type="project" value="TreeGrafter"/>
</dbReference>
<evidence type="ECO:0000313" key="17">
    <source>
        <dbReference type="Proteomes" id="UP000241769"/>
    </source>
</evidence>
<evidence type="ECO:0000256" key="11">
    <source>
        <dbReference type="ARBA" id="ARBA00023242"/>
    </source>
</evidence>
<dbReference type="Proteomes" id="UP000241769">
    <property type="component" value="Unassembled WGS sequence"/>
</dbReference>
<dbReference type="InParanoid" id="A0A2P6P0L2"/>
<dbReference type="PRINTS" id="PR01365">
    <property type="entry name" value="TELOMERASERT"/>
</dbReference>
<evidence type="ECO:0000256" key="10">
    <source>
        <dbReference type="ARBA" id="ARBA00022918"/>
    </source>
</evidence>
<feature type="domain" description="Reverse transcriptase" evidence="15">
    <location>
        <begin position="593"/>
        <end position="993"/>
    </location>
</feature>
<dbReference type="GO" id="GO:0003720">
    <property type="term" value="F:telomerase activity"/>
    <property type="evidence" value="ECO:0007669"/>
    <property type="project" value="InterPro"/>
</dbReference>
<dbReference type="Pfam" id="PF21399">
    <property type="entry name" value="TERT_C"/>
    <property type="match status" value="1"/>
</dbReference>
<feature type="compositionally biased region" description="Basic residues" evidence="14">
    <location>
        <begin position="224"/>
        <end position="233"/>
    </location>
</feature>
<dbReference type="Pfam" id="PF12009">
    <property type="entry name" value="Telomerase_RBD"/>
    <property type="match status" value="1"/>
</dbReference>
<organism evidence="16 17">
    <name type="scientific">Planoprotostelium fungivorum</name>
    <dbReference type="NCBI Taxonomy" id="1890364"/>
    <lineage>
        <taxon>Eukaryota</taxon>
        <taxon>Amoebozoa</taxon>
        <taxon>Evosea</taxon>
        <taxon>Variosea</taxon>
        <taxon>Cavosteliida</taxon>
        <taxon>Cavosteliaceae</taxon>
        <taxon>Planoprotostelium</taxon>
    </lineage>
</organism>
<evidence type="ECO:0000259" key="15">
    <source>
        <dbReference type="PROSITE" id="PS50878"/>
    </source>
</evidence>
<comment type="subcellular location">
    <subcellularLocation>
        <location evidence="13">Nucleus</location>
    </subcellularLocation>
    <subcellularLocation>
        <location evidence="13">Chromosome</location>
        <location evidence="13">Telomere</location>
    </subcellularLocation>
</comment>
<keyword evidence="4 13" id="KW-0158">Chromosome</keyword>
<dbReference type="InterPro" id="IPR021891">
    <property type="entry name" value="Telomerase_RBD"/>
</dbReference>
<dbReference type="InterPro" id="IPR003545">
    <property type="entry name" value="Telomerase_RT"/>
</dbReference>
<dbReference type="OrthoDB" id="289721at2759"/>
<dbReference type="EC" id="2.7.7.49" evidence="2 13"/>
<evidence type="ECO:0000256" key="8">
    <source>
        <dbReference type="ARBA" id="ARBA00022842"/>
    </source>
</evidence>
<keyword evidence="7 13" id="KW-0479">Metal-binding</keyword>
<evidence type="ECO:0000256" key="4">
    <source>
        <dbReference type="ARBA" id="ARBA00022454"/>
    </source>
</evidence>
<gene>
    <name evidence="16" type="ORF">PROFUN_00070</name>
</gene>
<dbReference type="PROSITE" id="PS50878">
    <property type="entry name" value="RT_POL"/>
    <property type="match status" value="1"/>
</dbReference>
<evidence type="ECO:0000256" key="9">
    <source>
        <dbReference type="ARBA" id="ARBA00022895"/>
    </source>
</evidence>
<proteinExistence type="inferred from homology"/>
<evidence type="ECO:0000256" key="7">
    <source>
        <dbReference type="ARBA" id="ARBA00022723"/>
    </source>
</evidence>
<dbReference type="GO" id="GO:0000781">
    <property type="term" value="C:chromosome, telomeric region"/>
    <property type="evidence" value="ECO:0007669"/>
    <property type="project" value="UniProtKB-SubCell"/>
</dbReference>
<dbReference type="InterPro" id="IPR000477">
    <property type="entry name" value="RT_dom"/>
</dbReference>
<keyword evidence="10 13" id="KW-0695">RNA-directed DNA polymerase</keyword>
<dbReference type="Gene3D" id="1.10.357.90">
    <property type="match status" value="1"/>
</dbReference>
<dbReference type="GO" id="GO:0070034">
    <property type="term" value="F:telomerase RNA binding"/>
    <property type="evidence" value="ECO:0007669"/>
    <property type="project" value="TreeGrafter"/>
</dbReference>
<comment type="caution">
    <text evidence="16">The sequence shown here is derived from an EMBL/GenBank/DDBJ whole genome shotgun (WGS) entry which is preliminary data.</text>
</comment>